<dbReference type="Gene3D" id="2.180.10.10">
    <property type="entry name" value="RHS repeat-associated core"/>
    <property type="match status" value="1"/>
</dbReference>
<name>A0A0F7LIM2_9GAMM</name>
<sequence>MSLNTFCIGLSGGGGTSTVLSSVTTVAEGGAHPQDPIGLAGGINLYQYAPNPMSWIDPWGLNGWQIDGERTSAVLQGGPFKEKYYKDSKTGLWWSKDTTGHGGSAYKVYRETSTSLEWIADADKDGQFMPEKHKGNTGKTIPKKGCKSVSVR</sequence>
<reference evidence="2 3" key="1">
    <citation type="journal article" date="2015" name="J. Biotechnol.">
        <title>Complete genome sequence of Photorhabdus temperata subsp. thracensis 39-8(T), an entomopathogenic bacterium for the improved commercial bioinsecticide.</title>
        <authorList>
            <person name="Kwak Y."/>
            <person name="Shin J.H."/>
        </authorList>
    </citation>
    <scope>NUCLEOTIDE SEQUENCE [LARGE SCALE GENOMIC DNA]</scope>
    <source>
        <strain evidence="2 3">DSM 15199</strain>
    </source>
</reference>
<organism evidence="2 3">
    <name type="scientific">Photorhabdus thracensis</name>
    <dbReference type="NCBI Taxonomy" id="230089"/>
    <lineage>
        <taxon>Bacteria</taxon>
        <taxon>Pseudomonadati</taxon>
        <taxon>Pseudomonadota</taxon>
        <taxon>Gammaproteobacteria</taxon>
        <taxon>Enterobacterales</taxon>
        <taxon>Morganellaceae</taxon>
        <taxon>Photorhabdus</taxon>
    </lineage>
</organism>
<evidence type="ECO:0000313" key="2">
    <source>
        <dbReference type="EMBL" id="AKH62500.1"/>
    </source>
</evidence>
<accession>A0A0F7LIM2</accession>
<proteinExistence type="predicted"/>
<dbReference type="STRING" id="230089.VY86_03230"/>
<feature type="region of interest" description="Disordered" evidence="1">
    <location>
        <begin position="129"/>
        <end position="152"/>
    </location>
</feature>
<dbReference type="EMBL" id="CP011104">
    <property type="protein sequence ID" value="AKH62500.1"/>
    <property type="molecule type" value="Genomic_DNA"/>
</dbReference>
<dbReference type="KEGG" id="ptt:VY86_03230"/>
<dbReference type="PATRIC" id="fig|230089.6.peg.718"/>
<dbReference type="AlphaFoldDB" id="A0A0F7LIM2"/>
<keyword evidence="3" id="KW-1185">Reference proteome</keyword>
<evidence type="ECO:0000256" key="1">
    <source>
        <dbReference type="SAM" id="MobiDB-lite"/>
    </source>
</evidence>
<gene>
    <name evidence="2" type="ORF">VY86_03230</name>
</gene>
<protein>
    <submittedName>
        <fullName evidence="2">Uncharacterized protein</fullName>
    </submittedName>
</protein>
<reference evidence="3" key="2">
    <citation type="submission" date="2015-03" db="EMBL/GenBank/DDBJ databases">
        <title>Genome sequence of Azospirillum thiophilum strain DSM 21654T.</title>
        <authorList>
            <person name="Kwak Y."/>
            <person name="Shin J.-H."/>
        </authorList>
    </citation>
    <scope>NUCLEOTIDE SEQUENCE [LARGE SCALE GENOMIC DNA]</scope>
    <source>
        <strain evidence="3">DSM 15199</strain>
    </source>
</reference>
<dbReference type="Proteomes" id="UP000034866">
    <property type="component" value="Chromosome"/>
</dbReference>
<evidence type="ECO:0000313" key="3">
    <source>
        <dbReference type="Proteomes" id="UP000034866"/>
    </source>
</evidence>